<reference evidence="5" key="2">
    <citation type="journal article" date="2021" name="PeerJ">
        <title>Extensive microbial diversity within the chicken gut microbiome revealed by metagenomics and culture.</title>
        <authorList>
            <person name="Gilroy R."/>
            <person name="Ravi A."/>
            <person name="Getino M."/>
            <person name="Pursley I."/>
            <person name="Horton D.L."/>
            <person name="Alikhan N.F."/>
            <person name="Baker D."/>
            <person name="Gharbi K."/>
            <person name="Hall N."/>
            <person name="Watson M."/>
            <person name="Adriaenssens E.M."/>
            <person name="Foster-Nyarko E."/>
            <person name="Jarju S."/>
            <person name="Secka A."/>
            <person name="Antonio M."/>
            <person name="Oren A."/>
            <person name="Chaudhuri R.R."/>
            <person name="La Ragione R."/>
            <person name="Hildebrand F."/>
            <person name="Pallen M.J."/>
        </authorList>
    </citation>
    <scope>NUCLEOTIDE SEQUENCE</scope>
    <source>
        <strain evidence="5">ChiSjej4B22-8148</strain>
    </source>
</reference>
<keyword evidence="2" id="KW-0547">Nucleotide-binding</keyword>
<dbReference type="Proteomes" id="UP000886757">
    <property type="component" value="Unassembled WGS sequence"/>
</dbReference>
<dbReference type="InterPro" id="IPR027417">
    <property type="entry name" value="P-loop_NTPase"/>
</dbReference>
<keyword evidence="1" id="KW-0813">Transport</keyword>
<evidence type="ECO:0000313" key="5">
    <source>
        <dbReference type="EMBL" id="HIR14358.1"/>
    </source>
</evidence>
<dbReference type="PANTHER" id="PTHR42781">
    <property type="entry name" value="SPERMIDINE/PUTRESCINE IMPORT ATP-BINDING PROTEIN POTA"/>
    <property type="match status" value="1"/>
</dbReference>
<dbReference type="GO" id="GO:0016887">
    <property type="term" value="F:ATP hydrolysis activity"/>
    <property type="evidence" value="ECO:0007669"/>
    <property type="project" value="InterPro"/>
</dbReference>
<dbReference type="PROSITE" id="PS50893">
    <property type="entry name" value="ABC_TRANSPORTER_2"/>
    <property type="match status" value="1"/>
</dbReference>
<keyword evidence="3 5" id="KW-0067">ATP-binding</keyword>
<dbReference type="SMART" id="SM00382">
    <property type="entry name" value="AAA"/>
    <property type="match status" value="1"/>
</dbReference>
<comment type="caution">
    <text evidence="5">The sequence shown here is derived from an EMBL/GenBank/DDBJ whole genome shotgun (WGS) entry which is preliminary data.</text>
</comment>
<dbReference type="SUPFAM" id="SSF52540">
    <property type="entry name" value="P-loop containing nucleoside triphosphate hydrolases"/>
    <property type="match status" value="1"/>
</dbReference>
<reference evidence="5" key="1">
    <citation type="submission" date="2020-10" db="EMBL/GenBank/DDBJ databases">
        <authorList>
            <person name="Gilroy R."/>
        </authorList>
    </citation>
    <scope>NUCLEOTIDE SEQUENCE</scope>
    <source>
        <strain evidence="5">ChiSjej4B22-8148</strain>
    </source>
</reference>
<accession>A0A9D1AD71</accession>
<feature type="domain" description="ABC transporter" evidence="4">
    <location>
        <begin position="3"/>
        <end position="199"/>
    </location>
</feature>
<dbReference type="Gene3D" id="3.40.50.300">
    <property type="entry name" value="P-loop containing nucleotide triphosphate hydrolases"/>
    <property type="match status" value="1"/>
</dbReference>
<evidence type="ECO:0000313" key="6">
    <source>
        <dbReference type="Proteomes" id="UP000886757"/>
    </source>
</evidence>
<dbReference type="PANTHER" id="PTHR42781:SF4">
    <property type="entry name" value="SPERMIDINE_PUTRESCINE IMPORT ATP-BINDING PROTEIN POTA"/>
    <property type="match status" value="1"/>
</dbReference>
<sequence length="200" mass="22076">MPIQIRSLSKAFGDNQVFSEFSADFPEGKTTCIMGPSGVGKTTLLRLLTGLEKPDQGEILGIAGKRLSAVFQEDRLCENLTAGANVRMVQRQPARRSREFARRMEEGFISLGLEGCAGRKASELSGGMRRRTALLRALLAEYDILLLDEPFKGLDAETKKRAMDYTKKMCRGKTVICVTHDQEEALALEGEILHYTSMAG</sequence>
<protein>
    <submittedName>
        <fullName evidence="5">ATP-binding cassette domain-containing protein</fullName>
    </submittedName>
</protein>
<evidence type="ECO:0000256" key="2">
    <source>
        <dbReference type="ARBA" id="ARBA00022741"/>
    </source>
</evidence>
<dbReference type="AlphaFoldDB" id="A0A9D1AD71"/>
<dbReference type="InterPro" id="IPR003439">
    <property type="entry name" value="ABC_transporter-like_ATP-bd"/>
</dbReference>
<organism evidence="5 6">
    <name type="scientific">Candidatus Choladousia intestinavium</name>
    <dbReference type="NCBI Taxonomy" id="2840727"/>
    <lineage>
        <taxon>Bacteria</taxon>
        <taxon>Bacillati</taxon>
        <taxon>Bacillota</taxon>
        <taxon>Clostridia</taxon>
        <taxon>Lachnospirales</taxon>
        <taxon>Lachnospiraceae</taxon>
        <taxon>Lachnospiraceae incertae sedis</taxon>
        <taxon>Candidatus Choladousia</taxon>
    </lineage>
</organism>
<dbReference type="Pfam" id="PF00005">
    <property type="entry name" value="ABC_tran"/>
    <property type="match status" value="1"/>
</dbReference>
<dbReference type="EMBL" id="DVGK01000117">
    <property type="protein sequence ID" value="HIR14358.1"/>
    <property type="molecule type" value="Genomic_DNA"/>
</dbReference>
<name>A0A9D1AD71_9FIRM</name>
<dbReference type="GO" id="GO:0005524">
    <property type="term" value="F:ATP binding"/>
    <property type="evidence" value="ECO:0007669"/>
    <property type="project" value="UniProtKB-KW"/>
</dbReference>
<evidence type="ECO:0000259" key="4">
    <source>
        <dbReference type="PROSITE" id="PS50893"/>
    </source>
</evidence>
<dbReference type="InterPro" id="IPR003593">
    <property type="entry name" value="AAA+_ATPase"/>
</dbReference>
<gene>
    <name evidence="5" type="ORF">IAB31_10610</name>
</gene>
<evidence type="ECO:0000256" key="3">
    <source>
        <dbReference type="ARBA" id="ARBA00022840"/>
    </source>
</evidence>
<evidence type="ECO:0000256" key="1">
    <source>
        <dbReference type="ARBA" id="ARBA00022448"/>
    </source>
</evidence>
<proteinExistence type="predicted"/>
<dbReference type="InterPro" id="IPR050093">
    <property type="entry name" value="ABC_SmlMolc_Importer"/>
</dbReference>